<evidence type="ECO:0000256" key="3">
    <source>
        <dbReference type="ARBA" id="ARBA00011738"/>
    </source>
</evidence>
<keyword evidence="5" id="KW-1003">Cell membrane</keyword>
<feature type="transmembrane region" description="Helical" evidence="17">
    <location>
        <begin position="484"/>
        <end position="502"/>
    </location>
</feature>
<evidence type="ECO:0000256" key="11">
    <source>
        <dbReference type="ARBA" id="ARBA00023065"/>
    </source>
</evidence>
<organism evidence="18 19">
    <name type="scientific">Clupea harengus</name>
    <name type="common">Atlantic herring</name>
    <dbReference type="NCBI Taxonomy" id="7950"/>
    <lineage>
        <taxon>Eukaryota</taxon>
        <taxon>Metazoa</taxon>
        <taxon>Chordata</taxon>
        <taxon>Craniata</taxon>
        <taxon>Vertebrata</taxon>
        <taxon>Euteleostomi</taxon>
        <taxon>Actinopterygii</taxon>
        <taxon>Neopterygii</taxon>
        <taxon>Teleostei</taxon>
        <taxon>Clupei</taxon>
        <taxon>Clupeiformes</taxon>
        <taxon>Clupeoidei</taxon>
        <taxon>Clupeidae</taxon>
        <taxon>Clupea</taxon>
    </lineage>
</organism>
<dbReference type="GO" id="GO:0015293">
    <property type="term" value="F:symporter activity"/>
    <property type="evidence" value="ECO:0007669"/>
    <property type="project" value="UniProtKB-KW"/>
</dbReference>
<dbReference type="CTD" id="6575"/>
<evidence type="ECO:0000256" key="6">
    <source>
        <dbReference type="ARBA" id="ARBA00022592"/>
    </source>
</evidence>
<dbReference type="Proteomes" id="UP000515152">
    <property type="component" value="Chromosome 7"/>
</dbReference>
<dbReference type="PANTHER" id="PTHR11101">
    <property type="entry name" value="PHOSPHATE TRANSPORTER"/>
    <property type="match status" value="1"/>
</dbReference>
<feature type="transmembrane region" description="Helical" evidence="17">
    <location>
        <begin position="212"/>
        <end position="234"/>
    </location>
</feature>
<evidence type="ECO:0000313" key="18">
    <source>
        <dbReference type="Proteomes" id="UP000515152"/>
    </source>
</evidence>
<evidence type="ECO:0000256" key="15">
    <source>
        <dbReference type="ARBA" id="ARBA00023201"/>
    </source>
</evidence>
<dbReference type="GeneID" id="105894408"/>
<dbReference type="OrthoDB" id="260807at2759"/>
<dbReference type="GO" id="GO:0035435">
    <property type="term" value="P:phosphate ion transmembrane transport"/>
    <property type="evidence" value="ECO:0007669"/>
    <property type="project" value="TreeGrafter"/>
</dbReference>
<evidence type="ECO:0000256" key="14">
    <source>
        <dbReference type="ARBA" id="ARBA00023180"/>
    </source>
</evidence>
<accession>A0A8M1KRG6</accession>
<sequence length="653" mass="71133">MLDEYLWMVIVGFIIAFVLAFSVGANDVANSFGTAVGSGVVTLRQACILASIFETLGSMLLGAKVGETIRKGIIDVNLYNETVPVLMAGEVSAMVGSAAWQLIASFLKLPISGTHCIVGATIGFSLVAIGTRGVQWMQLVKIVSSWFISPLLSGLMSGLLFFIIRHFILNKDDPMPNGLRALPVFYATTIGINTFSIMYTGAPLLGLELMPVWQIGLITLAGSIVCAGVVWFLVCPWMRRKIASEYNAREHLSRISDESLDKIPEEERVPVFKELPGAKEPDESALPLTGPITPEPVGLANGAAPLPNGRFYGRTHSMTNGCLKSPLANGSFSFDHMRSDGQVYHTVHKDSGLYKDLLHKIHLGKLEDERSSRVDNNYRLLRRNNSYTCYTAAICGMPMQPLRAETTSAEDSEKLVGDSVLYSKKRVRYDSYSSYCNAVAEAEIEAEEGDVDVKLASEKMGTPPPGGLEDCPEEEKDEKDKPQVFLLFHFLQILTACFGSFAHGGNDVSNAIGPLVALWMIYEQEGVMQDAATPIWLLFYGGVGICAGLWVWGRRVIQTMGKDLTPITPSSGFTIELASALTVVLASNIGIPVSTTHCKVGSVVAVGWLRSKKAVDWRLFRNIFLAWFVTVPVAGLFSAAVMALFVYGILPYV</sequence>
<feature type="transmembrane region" description="Helical" evidence="17">
    <location>
        <begin position="623"/>
        <end position="650"/>
    </location>
</feature>
<dbReference type="GO" id="GO:0016324">
    <property type="term" value="C:apical plasma membrane"/>
    <property type="evidence" value="ECO:0007669"/>
    <property type="project" value="UniProtKB-SubCell"/>
</dbReference>
<keyword evidence="10" id="KW-0915">Sodium</keyword>
<feature type="transmembrane region" description="Helical" evidence="17">
    <location>
        <begin position="146"/>
        <end position="169"/>
    </location>
</feature>
<feature type="transmembrane region" description="Helical" evidence="17">
    <location>
        <begin position="46"/>
        <end position="63"/>
    </location>
</feature>
<evidence type="ECO:0000256" key="9">
    <source>
        <dbReference type="ARBA" id="ARBA00022989"/>
    </source>
</evidence>
<comment type="catalytic activity">
    <reaction evidence="16">
        <text>2 Na(+)(out) + phosphate(out) = 2 Na(+)(in) + phosphate(in)</text>
        <dbReference type="Rhea" id="RHEA:71259"/>
        <dbReference type="ChEBI" id="CHEBI:29101"/>
        <dbReference type="ChEBI" id="CHEBI:43474"/>
    </reaction>
</comment>
<keyword evidence="6 17" id="KW-0592">Phosphate transport</keyword>
<keyword evidence="12 17" id="KW-0472">Membrane</keyword>
<evidence type="ECO:0000256" key="17">
    <source>
        <dbReference type="RuleBase" id="RU363058"/>
    </source>
</evidence>
<evidence type="ECO:0000256" key="7">
    <source>
        <dbReference type="ARBA" id="ARBA00022692"/>
    </source>
</evidence>
<keyword evidence="7 17" id="KW-0812">Transmembrane</keyword>
<dbReference type="PANTHER" id="PTHR11101:SF83">
    <property type="entry name" value="SODIUM-DEPENDENT PHOSPHATE TRANSPORTER 2"/>
    <property type="match status" value="1"/>
</dbReference>
<evidence type="ECO:0000256" key="5">
    <source>
        <dbReference type="ARBA" id="ARBA00022475"/>
    </source>
</evidence>
<evidence type="ECO:0000256" key="1">
    <source>
        <dbReference type="ARBA" id="ARBA00004424"/>
    </source>
</evidence>
<keyword evidence="4 17" id="KW-0813">Transport</keyword>
<name>A0A8M1KRG6_CLUHA</name>
<evidence type="ECO:0000256" key="4">
    <source>
        <dbReference type="ARBA" id="ARBA00022448"/>
    </source>
</evidence>
<feature type="transmembrane region" description="Helical" evidence="17">
    <location>
        <begin position="6"/>
        <end position="25"/>
    </location>
</feature>
<evidence type="ECO:0000256" key="13">
    <source>
        <dbReference type="ARBA" id="ARBA00023170"/>
    </source>
</evidence>
<keyword evidence="9 17" id="KW-1133">Transmembrane helix</keyword>
<feature type="transmembrane region" description="Helical" evidence="17">
    <location>
        <begin position="535"/>
        <end position="552"/>
    </location>
</feature>
<evidence type="ECO:0000313" key="19">
    <source>
        <dbReference type="RefSeq" id="XP_042564264.1"/>
    </source>
</evidence>
<dbReference type="GO" id="GO:0006814">
    <property type="term" value="P:sodium ion transport"/>
    <property type="evidence" value="ECO:0007669"/>
    <property type="project" value="UniProtKB-KW"/>
</dbReference>
<dbReference type="GO" id="GO:0005315">
    <property type="term" value="F:phosphate transmembrane transporter activity"/>
    <property type="evidence" value="ECO:0007669"/>
    <property type="project" value="InterPro"/>
</dbReference>
<comment type="subunit">
    <text evidence="3">Homodimer.</text>
</comment>
<keyword evidence="18" id="KW-1185">Reference proteome</keyword>
<evidence type="ECO:0000256" key="10">
    <source>
        <dbReference type="ARBA" id="ARBA00023053"/>
    </source>
</evidence>
<keyword evidence="13" id="KW-0675">Receptor</keyword>
<dbReference type="InterPro" id="IPR001204">
    <property type="entry name" value="Phos_transporter"/>
</dbReference>
<comment type="similarity">
    <text evidence="2 17">Belongs to the inorganic phosphate transporter (PiT) (TC 2.A.20) family.</text>
</comment>
<proteinExistence type="inferred from homology"/>
<comment type="function">
    <text evidence="17">Sodium-phosphate symporter.</text>
</comment>
<feature type="transmembrane region" description="Helical" evidence="17">
    <location>
        <begin position="181"/>
        <end position="200"/>
    </location>
</feature>
<comment type="subcellular location">
    <subcellularLocation>
        <location evidence="1">Apical cell membrane</location>
        <topology evidence="1">Multi-pass membrane protein</topology>
    </subcellularLocation>
    <subcellularLocation>
        <location evidence="17">Membrane</location>
        <topology evidence="17">Multi-pass membrane protein</topology>
    </subcellularLocation>
</comment>
<feature type="transmembrane region" description="Helical" evidence="17">
    <location>
        <begin position="116"/>
        <end position="134"/>
    </location>
</feature>
<keyword evidence="14" id="KW-0325">Glycoprotein</keyword>
<gene>
    <name evidence="19" type="primary">slc20a2</name>
</gene>
<dbReference type="AlphaFoldDB" id="A0A8M1KRG6"/>
<protein>
    <recommendedName>
        <fullName evidence="17">Phosphate transporter</fullName>
    </recommendedName>
</protein>
<keyword evidence="8" id="KW-0769">Symport</keyword>
<dbReference type="Pfam" id="PF01384">
    <property type="entry name" value="PHO4"/>
    <property type="match status" value="1"/>
</dbReference>
<dbReference type="RefSeq" id="XP_042564264.1">
    <property type="nucleotide sequence ID" value="XM_042708330.1"/>
</dbReference>
<keyword evidence="15" id="KW-0739">Sodium transport</keyword>
<evidence type="ECO:0000256" key="2">
    <source>
        <dbReference type="ARBA" id="ARBA00009916"/>
    </source>
</evidence>
<evidence type="ECO:0000256" key="16">
    <source>
        <dbReference type="ARBA" id="ARBA00035083"/>
    </source>
</evidence>
<reference evidence="19" key="1">
    <citation type="submission" date="2025-08" db="UniProtKB">
        <authorList>
            <consortium name="RefSeq"/>
        </authorList>
    </citation>
    <scope>IDENTIFICATION</scope>
</reference>
<dbReference type="KEGG" id="char:105894408"/>
<evidence type="ECO:0000256" key="12">
    <source>
        <dbReference type="ARBA" id="ARBA00023136"/>
    </source>
</evidence>
<evidence type="ECO:0000256" key="8">
    <source>
        <dbReference type="ARBA" id="ARBA00022847"/>
    </source>
</evidence>
<keyword evidence="11" id="KW-0406">Ion transport</keyword>